<proteinExistence type="predicted"/>
<keyword evidence="1" id="KW-0732">Signal</keyword>
<gene>
    <name evidence="2" type="ORF">DFJ69_2074</name>
</gene>
<feature type="signal peptide" evidence="1">
    <location>
        <begin position="1"/>
        <end position="22"/>
    </location>
</feature>
<keyword evidence="2" id="KW-0808">Transferase</keyword>
<accession>A0A3D9SVM9</accession>
<evidence type="ECO:0000313" key="3">
    <source>
        <dbReference type="Proteomes" id="UP000256661"/>
    </source>
</evidence>
<dbReference type="Proteomes" id="UP000256661">
    <property type="component" value="Unassembled WGS sequence"/>
</dbReference>
<keyword evidence="3" id="KW-1185">Reference proteome</keyword>
<dbReference type="EMBL" id="QTTT01000001">
    <property type="protein sequence ID" value="REE96634.1"/>
    <property type="molecule type" value="Genomic_DNA"/>
</dbReference>
<dbReference type="GO" id="GO:0008168">
    <property type="term" value="F:methyltransferase activity"/>
    <property type="evidence" value="ECO:0007669"/>
    <property type="project" value="UniProtKB-KW"/>
</dbReference>
<organism evidence="2 3">
    <name type="scientific">Thermomonospora umbrina</name>
    <dbReference type="NCBI Taxonomy" id="111806"/>
    <lineage>
        <taxon>Bacteria</taxon>
        <taxon>Bacillati</taxon>
        <taxon>Actinomycetota</taxon>
        <taxon>Actinomycetes</taxon>
        <taxon>Streptosporangiales</taxon>
        <taxon>Thermomonosporaceae</taxon>
        <taxon>Thermomonospora</taxon>
    </lineage>
</organism>
<name>A0A3D9SVM9_9ACTN</name>
<comment type="caution">
    <text evidence="2">The sequence shown here is derived from an EMBL/GenBank/DDBJ whole genome shotgun (WGS) entry which is preliminary data.</text>
</comment>
<protein>
    <submittedName>
        <fullName evidence="2">DNA (Cytosine-5)-methyltransferase 1</fullName>
    </submittedName>
</protein>
<dbReference type="GO" id="GO:0032259">
    <property type="term" value="P:methylation"/>
    <property type="evidence" value="ECO:0007669"/>
    <property type="project" value="UniProtKB-KW"/>
</dbReference>
<dbReference type="InterPro" id="IPR029063">
    <property type="entry name" value="SAM-dependent_MTases_sf"/>
</dbReference>
<feature type="chain" id="PRO_5038728778" evidence="1">
    <location>
        <begin position="23"/>
        <end position="233"/>
    </location>
</feature>
<evidence type="ECO:0000313" key="2">
    <source>
        <dbReference type="EMBL" id="REE96634.1"/>
    </source>
</evidence>
<dbReference type="Gene3D" id="3.40.50.150">
    <property type="entry name" value="Vaccinia Virus protein VP39"/>
    <property type="match status" value="1"/>
</dbReference>
<keyword evidence="2" id="KW-0489">Methyltransferase</keyword>
<sequence>MITTPRAAVAVAVDVSVSAALAVPVNGMRLLDLFCCAGGAAVGYRLAGFEVTGVDIRPQPRYPFTFVQADALEVLGDPVFLAGFDAVHASPTCQRKARVTAWRGNRDDHPDTLSPTLRALEHLSVPWVVENVPEAADQLTPDYLLCGTQFGLRVRRHRIFQVGNWSSYSLLPPCRCYRNRDLVPFGHKHERAFADAMGCTWMTNIEGRQAIPPAYTRHIGNALAHALTERKVA</sequence>
<evidence type="ECO:0000256" key="1">
    <source>
        <dbReference type="SAM" id="SignalP"/>
    </source>
</evidence>
<dbReference type="SUPFAM" id="SSF53335">
    <property type="entry name" value="S-adenosyl-L-methionine-dependent methyltransferases"/>
    <property type="match status" value="1"/>
</dbReference>
<reference evidence="2 3" key="1">
    <citation type="submission" date="2018-08" db="EMBL/GenBank/DDBJ databases">
        <title>Sequencing the genomes of 1000 actinobacteria strains.</title>
        <authorList>
            <person name="Klenk H.-P."/>
        </authorList>
    </citation>
    <scope>NUCLEOTIDE SEQUENCE [LARGE SCALE GENOMIC DNA]</scope>
    <source>
        <strain evidence="2 3">DSM 43927</strain>
    </source>
</reference>
<dbReference type="AlphaFoldDB" id="A0A3D9SVM9"/>